<evidence type="ECO:0000256" key="2">
    <source>
        <dbReference type="SAM" id="MobiDB-lite"/>
    </source>
</evidence>
<dbReference type="Pfam" id="PF06371">
    <property type="entry name" value="Drf_GBD"/>
    <property type="match status" value="1"/>
</dbReference>
<dbReference type="Pfam" id="PF06367">
    <property type="entry name" value="Drf_FH3"/>
    <property type="match status" value="1"/>
</dbReference>
<feature type="compositionally biased region" description="Polar residues" evidence="2">
    <location>
        <begin position="643"/>
        <end position="660"/>
    </location>
</feature>
<dbReference type="InterPro" id="IPR016024">
    <property type="entry name" value="ARM-type_fold"/>
</dbReference>
<accession>A0A433QMZ5</accession>
<feature type="region of interest" description="Disordered" evidence="2">
    <location>
        <begin position="643"/>
        <end position="668"/>
    </location>
</feature>
<dbReference type="PROSITE" id="PS51232">
    <property type="entry name" value="GBD_FH3"/>
    <property type="match status" value="1"/>
</dbReference>
<evidence type="ECO:0000256" key="1">
    <source>
        <dbReference type="ARBA" id="ARBA00037935"/>
    </source>
</evidence>
<dbReference type="AlphaFoldDB" id="A0A433QMZ5"/>
<keyword evidence="5" id="KW-1185">Reference proteome</keyword>
<dbReference type="InterPro" id="IPR011989">
    <property type="entry name" value="ARM-like"/>
</dbReference>
<dbReference type="SMART" id="SM01139">
    <property type="entry name" value="Drf_FH3"/>
    <property type="match status" value="1"/>
</dbReference>
<dbReference type="EMBL" id="RBNJ01003232">
    <property type="protein sequence ID" value="RUS31156.1"/>
    <property type="molecule type" value="Genomic_DNA"/>
</dbReference>
<evidence type="ECO:0000313" key="5">
    <source>
        <dbReference type="Proteomes" id="UP000274822"/>
    </source>
</evidence>
<dbReference type="InterPro" id="IPR010473">
    <property type="entry name" value="GTPase-bd"/>
</dbReference>
<sequence length="668" mass="74389">MDMENDNLNTAGTGRPSIVVDVQAYPLNVLKVDRLPEPFHPSLPPSDDFTTSMPKEELDKAFEALLEYSPNLQSASLQKKLKLKGAQRETLSKLPIGRKRLLLHQNEQLIGGQKSSQSSSQQQHFQDLQCHLPPGSDASVSIADTINSVTEPSIAELLAQQSEPDDEITQAKLNTQRSRHPTVRGASHVVSMALQMNAKALSPAPASSSSLSTARAKLKGQVFGSNGMQFIGQEIHDSRKANGVGNEGISGFWSWFAHASTTSQNPKTEDPQTKNPAQGYVEEITTESTSVEAFVKHLTSLRLVLSTAKISWIKEFLDECNGLAALEAVLEKFLVQGKRNNYNAGIPDVNENVALECVRCLRALLNTDVGFARVVNRSTLVYSVSDCLFTSDATKINSGSALNIVKNNCLTRFKVRTISSEILSTLCLQYPQGHKLVVETLRRDNPTERFRQLVDSLSAKVGEQDTEAREIVELTEWEYKVAVMRLLTAVVNTPKHVTERCKLREELSKSGLEGQMKLLVNCGNTIQLLREMSPFEFLVDQMNIYEKERRADLEMVRERLAKLEKNSPKILFRQVLENVLQPFQGDHDISLLVAQTLGEFSTIGGDSHDRDLVYNLWTICRQFAHRIAQITIIQARSKSFLKTSNPSSERNQSPWVSVTAGSKIMHHK</sequence>
<reference evidence="4 5" key="1">
    <citation type="journal article" date="2018" name="New Phytol.">
        <title>Phylogenomics of Endogonaceae and evolution of mycorrhizas within Mucoromycota.</title>
        <authorList>
            <person name="Chang Y."/>
            <person name="Desiro A."/>
            <person name="Na H."/>
            <person name="Sandor L."/>
            <person name="Lipzen A."/>
            <person name="Clum A."/>
            <person name="Barry K."/>
            <person name="Grigoriev I.V."/>
            <person name="Martin F.M."/>
            <person name="Stajich J.E."/>
            <person name="Smith M.E."/>
            <person name="Bonito G."/>
            <person name="Spatafora J.W."/>
        </authorList>
    </citation>
    <scope>NUCLEOTIDE SEQUENCE [LARGE SCALE GENOMIC DNA]</scope>
    <source>
        <strain evidence="4 5">AD002</strain>
    </source>
</reference>
<gene>
    <name evidence="4" type="ORF">BC938DRAFT_478372</name>
</gene>
<protein>
    <submittedName>
        <fullName evidence="4">Armadillo-type protein</fullName>
    </submittedName>
</protein>
<evidence type="ECO:0000259" key="3">
    <source>
        <dbReference type="PROSITE" id="PS51232"/>
    </source>
</evidence>
<dbReference type="InterPro" id="IPR051661">
    <property type="entry name" value="Actin_filament_regulator"/>
</dbReference>
<dbReference type="GO" id="GO:0030036">
    <property type="term" value="P:actin cytoskeleton organization"/>
    <property type="evidence" value="ECO:0007669"/>
    <property type="project" value="InterPro"/>
</dbReference>
<dbReference type="SUPFAM" id="SSF48371">
    <property type="entry name" value="ARM repeat"/>
    <property type="match status" value="1"/>
</dbReference>
<organism evidence="4 5">
    <name type="scientific">Jimgerdemannia flammicorona</name>
    <dbReference type="NCBI Taxonomy" id="994334"/>
    <lineage>
        <taxon>Eukaryota</taxon>
        <taxon>Fungi</taxon>
        <taxon>Fungi incertae sedis</taxon>
        <taxon>Mucoromycota</taxon>
        <taxon>Mucoromycotina</taxon>
        <taxon>Endogonomycetes</taxon>
        <taxon>Endogonales</taxon>
        <taxon>Endogonaceae</taxon>
        <taxon>Jimgerdemannia</taxon>
    </lineage>
</organism>
<comment type="caution">
    <text evidence="4">The sequence shown here is derived from an EMBL/GenBank/DDBJ whole genome shotgun (WGS) entry which is preliminary data.</text>
</comment>
<dbReference type="GO" id="GO:0015629">
    <property type="term" value="C:actin cytoskeleton"/>
    <property type="evidence" value="ECO:0007669"/>
    <property type="project" value="UniProtKB-ARBA"/>
</dbReference>
<dbReference type="GO" id="GO:0003779">
    <property type="term" value="F:actin binding"/>
    <property type="evidence" value="ECO:0007669"/>
    <property type="project" value="InterPro"/>
</dbReference>
<feature type="domain" description="GBD/FH3" evidence="3">
    <location>
        <begin position="50"/>
        <end position="634"/>
    </location>
</feature>
<comment type="similarity">
    <text evidence="1">Belongs to the formin homology family. BNI1 subfamily.</text>
</comment>
<dbReference type="PANTHER" id="PTHR47102">
    <property type="entry name" value="PROTEIN BNI1"/>
    <property type="match status" value="1"/>
</dbReference>
<evidence type="ECO:0000313" key="4">
    <source>
        <dbReference type="EMBL" id="RUS31156.1"/>
    </source>
</evidence>
<dbReference type="Gene3D" id="1.25.10.10">
    <property type="entry name" value="Leucine-rich Repeat Variant"/>
    <property type="match status" value="1"/>
</dbReference>
<dbReference type="SMART" id="SM01140">
    <property type="entry name" value="Drf_GBD"/>
    <property type="match status" value="1"/>
</dbReference>
<proteinExistence type="inferred from homology"/>
<dbReference type="InterPro" id="IPR010472">
    <property type="entry name" value="FH3_dom"/>
</dbReference>
<dbReference type="GO" id="GO:0005938">
    <property type="term" value="C:cell cortex"/>
    <property type="evidence" value="ECO:0007669"/>
    <property type="project" value="UniProtKB-ARBA"/>
</dbReference>
<dbReference type="GO" id="GO:0051301">
    <property type="term" value="P:cell division"/>
    <property type="evidence" value="ECO:0007669"/>
    <property type="project" value="UniProtKB-ARBA"/>
</dbReference>
<dbReference type="GO" id="GO:0031267">
    <property type="term" value="F:small GTPase binding"/>
    <property type="evidence" value="ECO:0007669"/>
    <property type="project" value="InterPro"/>
</dbReference>
<dbReference type="Proteomes" id="UP000274822">
    <property type="component" value="Unassembled WGS sequence"/>
</dbReference>
<dbReference type="GO" id="GO:0032153">
    <property type="term" value="C:cell division site"/>
    <property type="evidence" value="ECO:0007669"/>
    <property type="project" value="UniProtKB-ARBA"/>
</dbReference>
<dbReference type="PANTHER" id="PTHR47102:SF2">
    <property type="entry name" value="PROTEIN BNI1"/>
    <property type="match status" value="1"/>
</dbReference>
<dbReference type="InterPro" id="IPR014768">
    <property type="entry name" value="GBD/FH3_dom"/>
</dbReference>
<name>A0A433QMZ5_9FUNG</name>